<gene>
    <name evidence="2" type="ORF">PHYEVI_LOCUS3250</name>
</gene>
<keyword evidence="3" id="KW-1185">Reference proteome</keyword>
<evidence type="ECO:0000313" key="2">
    <source>
        <dbReference type="EMBL" id="CAG9856837.1"/>
    </source>
</evidence>
<feature type="chain" id="PRO_5040198618" evidence="1">
    <location>
        <begin position="19"/>
        <end position="190"/>
    </location>
</feature>
<dbReference type="PANTHER" id="PTHR21112">
    <property type="entry name" value="CHEMOSENSORY PROTEIN A 29A-RELATED"/>
    <property type="match status" value="1"/>
</dbReference>
<feature type="signal peptide" evidence="1">
    <location>
        <begin position="1"/>
        <end position="18"/>
    </location>
</feature>
<name>A0A9N9XLS9_PHYSR</name>
<evidence type="ECO:0000256" key="1">
    <source>
        <dbReference type="SAM" id="SignalP"/>
    </source>
</evidence>
<dbReference type="PANTHER" id="PTHR21112:SF0">
    <property type="entry name" value="CHEMOSENSORY PROTEIN A 29A-RELATED"/>
    <property type="match status" value="1"/>
</dbReference>
<keyword evidence="1" id="KW-0732">Signal</keyword>
<accession>A0A9N9XLS9</accession>
<protein>
    <submittedName>
        <fullName evidence="2">Uncharacterized protein</fullName>
    </submittedName>
</protein>
<evidence type="ECO:0000313" key="3">
    <source>
        <dbReference type="Proteomes" id="UP001153712"/>
    </source>
</evidence>
<dbReference type="AlphaFoldDB" id="A0A9N9XLS9"/>
<sequence length="190" mass="22191">MIILRVAILIAIIYYSCSSPSDYKSLIENIKIDYYNTDLASPNSSFKLFKYNRSQFAINVSIWILQDLDGRKIESATKLYKFLSNDFKYTGVQLKVPNVCKMWKDDLYGIRTIMRKCGDVDLCDIKKGHWHLDNCWPTDSIKYFPKSIPLGHYKIAMESKLMDGTPLVTIAWYGEASLYFRQMKNNREHL</sequence>
<proteinExistence type="predicted"/>
<dbReference type="OrthoDB" id="8180029at2759"/>
<reference evidence="2" key="1">
    <citation type="submission" date="2022-01" db="EMBL/GenBank/DDBJ databases">
        <authorList>
            <person name="King R."/>
        </authorList>
    </citation>
    <scope>NUCLEOTIDE SEQUENCE</scope>
</reference>
<organism evidence="2 3">
    <name type="scientific">Phyllotreta striolata</name>
    <name type="common">Striped flea beetle</name>
    <name type="synonym">Crioceris striolata</name>
    <dbReference type="NCBI Taxonomy" id="444603"/>
    <lineage>
        <taxon>Eukaryota</taxon>
        <taxon>Metazoa</taxon>
        <taxon>Ecdysozoa</taxon>
        <taxon>Arthropoda</taxon>
        <taxon>Hexapoda</taxon>
        <taxon>Insecta</taxon>
        <taxon>Pterygota</taxon>
        <taxon>Neoptera</taxon>
        <taxon>Endopterygota</taxon>
        <taxon>Coleoptera</taxon>
        <taxon>Polyphaga</taxon>
        <taxon>Cucujiformia</taxon>
        <taxon>Chrysomeloidea</taxon>
        <taxon>Chrysomelidae</taxon>
        <taxon>Galerucinae</taxon>
        <taxon>Alticini</taxon>
        <taxon>Phyllotreta</taxon>
    </lineage>
</organism>
<dbReference type="Proteomes" id="UP001153712">
    <property type="component" value="Chromosome 12"/>
</dbReference>
<dbReference type="EMBL" id="OU900105">
    <property type="protein sequence ID" value="CAG9856837.1"/>
    <property type="molecule type" value="Genomic_DNA"/>
</dbReference>